<comment type="caution">
    <text evidence="6">The sequence shown here is derived from an EMBL/GenBank/DDBJ whole genome shotgun (WGS) entry which is preliminary data.</text>
</comment>
<comment type="similarity">
    <text evidence="1">Belongs to the LysR transcriptional regulatory family.</text>
</comment>
<dbReference type="Proteomes" id="UP000664357">
    <property type="component" value="Unassembled WGS sequence"/>
</dbReference>
<sequence>MDTRKYKVLLTVVDLGSFTKAAEELGYTVSGISHMMNSLEEEIGFKILFRSKKGVTLSHDGAELLPILRSIIKLEEKYEQTLSEMHDLNQGSIHIGSYPSVANHWLPKIIKQFNHQYPKIRIKITEGVNQEILKLLDEKRVDFGFASSQNIGNYKWIPLGTDPMIAVLPLDHPKADNEFYDLRDIEHDDFIVTAGGNDEDVSNLLRKYSLTPKISYQTFENYSALAMIEEGLGMSVMNELITKGRNVTLVKKKLNPPAFIELGILLPKDIVTPAVVKFVEYTKNYFKEHPSI</sequence>
<reference evidence="6 7" key="2">
    <citation type="submission" date="2024-02" db="EMBL/GenBank/DDBJ databases">
        <title>The Genome Sequence of Enterococcus sp. DIV0159.</title>
        <authorList>
            <person name="Earl A."/>
            <person name="Manson A."/>
            <person name="Gilmore M."/>
            <person name="Sanders J."/>
            <person name="Shea T."/>
            <person name="Howe W."/>
            <person name="Livny J."/>
            <person name="Cuomo C."/>
            <person name="Neafsey D."/>
            <person name="Birren B."/>
        </authorList>
    </citation>
    <scope>NUCLEOTIDE SEQUENCE [LARGE SCALE GENOMIC DNA]</scope>
    <source>
        <strain evidence="6 7">665A</strain>
    </source>
</reference>
<evidence type="ECO:0000256" key="2">
    <source>
        <dbReference type="ARBA" id="ARBA00023015"/>
    </source>
</evidence>
<dbReference type="Pfam" id="PF00126">
    <property type="entry name" value="HTH_1"/>
    <property type="match status" value="1"/>
</dbReference>
<dbReference type="PANTHER" id="PTHR30419:SF24">
    <property type="entry name" value="HTH-TYPE TRANSCRIPTIONAL REGULATOR CZCR"/>
    <property type="match status" value="1"/>
</dbReference>
<name>A0ABV0EQ78_9ENTE</name>
<dbReference type="Gene3D" id="3.40.190.290">
    <property type="match status" value="1"/>
</dbReference>
<feature type="domain" description="HTH lysR-type" evidence="5">
    <location>
        <begin position="1"/>
        <end position="58"/>
    </location>
</feature>
<dbReference type="RefSeq" id="WP_207703365.1">
    <property type="nucleotide sequence ID" value="NZ_JAFREL020000002.1"/>
</dbReference>
<evidence type="ECO:0000259" key="5">
    <source>
        <dbReference type="PROSITE" id="PS50931"/>
    </source>
</evidence>
<dbReference type="PROSITE" id="PS50931">
    <property type="entry name" value="HTH_LYSR"/>
    <property type="match status" value="1"/>
</dbReference>
<dbReference type="Pfam" id="PF03466">
    <property type="entry name" value="LysR_substrate"/>
    <property type="match status" value="1"/>
</dbReference>
<dbReference type="InterPro" id="IPR005119">
    <property type="entry name" value="LysR_subst-bd"/>
</dbReference>
<evidence type="ECO:0000256" key="1">
    <source>
        <dbReference type="ARBA" id="ARBA00009437"/>
    </source>
</evidence>
<dbReference type="SUPFAM" id="SSF53850">
    <property type="entry name" value="Periplasmic binding protein-like II"/>
    <property type="match status" value="1"/>
</dbReference>
<reference evidence="6 7" key="1">
    <citation type="submission" date="2021-03" db="EMBL/GenBank/DDBJ databases">
        <authorList>
            <person name="Gilmore M.S."/>
            <person name="Schwartzman J."/>
            <person name="Van Tyne D."/>
            <person name="Martin M."/>
            <person name="Earl A.M."/>
            <person name="Manson A.L."/>
            <person name="Straub T."/>
            <person name="Salamzade R."/>
            <person name="Saavedra J."/>
            <person name="Lebreton F."/>
            <person name="Prichula J."/>
            <person name="Schaufler K."/>
            <person name="Gaca A."/>
            <person name="Sgardioli B."/>
            <person name="Wagenaar J."/>
            <person name="Strong T."/>
        </authorList>
    </citation>
    <scope>NUCLEOTIDE SEQUENCE [LARGE SCALE GENOMIC DNA]</scope>
    <source>
        <strain evidence="6 7">665A</strain>
    </source>
</reference>
<protein>
    <recommendedName>
        <fullName evidence="5">HTH lysR-type domain-containing protein</fullName>
    </recommendedName>
</protein>
<dbReference type="Gene3D" id="1.10.10.10">
    <property type="entry name" value="Winged helix-like DNA-binding domain superfamily/Winged helix DNA-binding domain"/>
    <property type="match status" value="1"/>
</dbReference>
<proteinExistence type="inferred from homology"/>
<keyword evidence="3" id="KW-0238">DNA-binding</keyword>
<keyword evidence="7" id="KW-1185">Reference proteome</keyword>
<dbReference type="InterPro" id="IPR050950">
    <property type="entry name" value="HTH-type_LysR_regulators"/>
</dbReference>
<organism evidence="6 7">
    <name type="scientific">Candidatus Enterococcus ferrettii</name>
    <dbReference type="NCBI Taxonomy" id="2815324"/>
    <lineage>
        <taxon>Bacteria</taxon>
        <taxon>Bacillati</taxon>
        <taxon>Bacillota</taxon>
        <taxon>Bacilli</taxon>
        <taxon>Lactobacillales</taxon>
        <taxon>Enterococcaceae</taxon>
        <taxon>Enterococcus</taxon>
    </lineage>
</organism>
<dbReference type="SUPFAM" id="SSF46785">
    <property type="entry name" value="Winged helix' DNA-binding domain"/>
    <property type="match status" value="1"/>
</dbReference>
<evidence type="ECO:0000313" key="7">
    <source>
        <dbReference type="Proteomes" id="UP000664357"/>
    </source>
</evidence>
<dbReference type="CDD" id="cd05466">
    <property type="entry name" value="PBP2_LTTR_substrate"/>
    <property type="match status" value="1"/>
</dbReference>
<gene>
    <name evidence="6" type="ORF">JZO67_002743</name>
</gene>
<dbReference type="InterPro" id="IPR036388">
    <property type="entry name" value="WH-like_DNA-bd_sf"/>
</dbReference>
<keyword evidence="4" id="KW-0804">Transcription</keyword>
<evidence type="ECO:0000256" key="4">
    <source>
        <dbReference type="ARBA" id="ARBA00023163"/>
    </source>
</evidence>
<evidence type="ECO:0000256" key="3">
    <source>
        <dbReference type="ARBA" id="ARBA00023125"/>
    </source>
</evidence>
<dbReference type="InterPro" id="IPR036390">
    <property type="entry name" value="WH_DNA-bd_sf"/>
</dbReference>
<evidence type="ECO:0000313" key="6">
    <source>
        <dbReference type="EMBL" id="MEO1770790.1"/>
    </source>
</evidence>
<dbReference type="PANTHER" id="PTHR30419">
    <property type="entry name" value="HTH-TYPE TRANSCRIPTIONAL REGULATOR YBHD"/>
    <property type="match status" value="1"/>
</dbReference>
<dbReference type="EMBL" id="JAFREL020000002">
    <property type="protein sequence ID" value="MEO1770790.1"/>
    <property type="molecule type" value="Genomic_DNA"/>
</dbReference>
<keyword evidence="2" id="KW-0805">Transcription regulation</keyword>
<accession>A0ABV0EQ78</accession>
<dbReference type="InterPro" id="IPR000847">
    <property type="entry name" value="LysR_HTH_N"/>
</dbReference>